<evidence type="ECO:0000256" key="4">
    <source>
        <dbReference type="ARBA" id="ARBA00023136"/>
    </source>
</evidence>
<keyword evidence="4 5" id="KW-0472">Membrane</keyword>
<keyword evidence="6" id="KW-1185">Reference proteome</keyword>
<evidence type="ECO:0000256" key="2">
    <source>
        <dbReference type="ARBA" id="ARBA00022692"/>
    </source>
</evidence>
<dbReference type="WBParaSite" id="HPBE_0000988601-mRNA-1">
    <property type="protein sequence ID" value="HPBE_0000988601-mRNA-1"/>
    <property type="gene ID" value="HPBE_0000988601"/>
</dbReference>
<comment type="subcellular location">
    <subcellularLocation>
        <location evidence="1">Membrane</location>
    </subcellularLocation>
</comment>
<dbReference type="SMART" id="SM01381">
    <property type="entry name" value="7TM_GPCR_Srsx"/>
    <property type="match status" value="1"/>
</dbReference>
<dbReference type="InterPro" id="IPR019424">
    <property type="entry name" value="7TM_GPCR_Srsx"/>
</dbReference>
<dbReference type="SUPFAM" id="SSF81321">
    <property type="entry name" value="Family A G protein-coupled receptor-like"/>
    <property type="match status" value="1"/>
</dbReference>
<dbReference type="GO" id="GO:0016020">
    <property type="term" value="C:membrane"/>
    <property type="evidence" value="ECO:0007669"/>
    <property type="project" value="UniProtKB-SubCell"/>
</dbReference>
<accession>A0A183FQ97</accession>
<evidence type="ECO:0000256" key="5">
    <source>
        <dbReference type="SAM" id="Phobius"/>
    </source>
</evidence>
<dbReference type="Gene3D" id="1.20.1070.10">
    <property type="entry name" value="Rhodopsin 7-helix transmembrane proteins"/>
    <property type="match status" value="1"/>
</dbReference>
<protein>
    <submittedName>
        <fullName evidence="7">G_PROTEIN_RECEP_F1_2 domain-containing protein</fullName>
    </submittedName>
</protein>
<keyword evidence="2 5" id="KW-0812">Transmembrane</keyword>
<sequence>LFAVSKVPVCLPPTAYNDSSRTVWIISNLAISILVITVYTTAHMKCRHLNATTTHEQTMVRIQRLLNSLTIVVAVYSMSWFLTIVALLVTQLCPLPSYVVNQINQQLAWLVIINASGNFFIYFWRAPEYR</sequence>
<proteinExistence type="predicted"/>
<dbReference type="AlphaFoldDB" id="A0A183FQ97"/>
<name>A0A183FQ97_HELPZ</name>
<keyword evidence="3 5" id="KW-1133">Transmembrane helix</keyword>
<dbReference type="Pfam" id="PF10320">
    <property type="entry name" value="7TM_GPCR_Srsx"/>
    <property type="match status" value="1"/>
</dbReference>
<feature type="transmembrane region" description="Helical" evidence="5">
    <location>
        <begin position="107"/>
        <end position="124"/>
    </location>
</feature>
<dbReference type="GO" id="GO:0004930">
    <property type="term" value="F:G protein-coupled receptor activity"/>
    <property type="evidence" value="ECO:0007669"/>
    <property type="project" value="InterPro"/>
</dbReference>
<dbReference type="PANTHER" id="PTHR23360:SF16">
    <property type="entry name" value="G-PROTEIN COUPLED RECEPTORS FAMILY 1 PROFILE DOMAIN-CONTAINING PROTEIN"/>
    <property type="match status" value="1"/>
</dbReference>
<evidence type="ECO:0000256" key="3">
    <source>
        <dbReference type="ARBA" id="ARBA00022989"/>
    </source>
</evidence>
<dbReference type="InterPro" id="IPR000276">
    <property type="entry name" value="GPCR_Rhodpsn"/>
</dbReference>
<dbReference type="Proteomes" id="UP000050761">
    <property type="component" value="Unassembled WGS sequence"/>
</dbReference>
<evidence type="ECO:0000313" key="6">
    <source>
        <dbReference type="Proteomes" id="UP000050761"/>
    </source>
</evidence>
<dbReference type="InterPro" id="IPR047130">
    <property type="entry name" value="7TM_GPCR_Srsx_nematod"/>
</dbReference>
<feature type="transmembrane region" description="Helical" evidence="5">
    <location>
        <begin position="23"/>
        <end position="44"/>
    </location>
</feature>
<evidence type="ECO:0000313" key="7">
    <source>
        <dbReference type="WBParaSite" id="HPBE_0000988601-mRNA-1"/>
    </source>
</evidence>
<evidence type="ECO:0000256" key="1">
    <source>
        <dbReference type="ARBA" id="ARBA00004370"/>
    </source>
</evidence>
<organism evidence="6 7">
    <name type="scientific">Heligmosomoides polygyrus</name>
    <name type="common">Parasitic roundworm</name>
    <dbReference type="NCBI Taxonomy" id="6339"/>
    <lineage>
        <taxon>Eukaryota</taxon>
        <taxon>Metazoa</taxon>
        <taxon>Ecdysozoa</taxon>
        <taxon>Nematoda</taxon>
        <taxon>Chromadorea</taxon>
        <taxon>Rhabditida</taxon>
        <taxon>Rhabditina</taxon>
        <taxon>Rhabditomorpha</taxon>
        <taxon>Strongyloidea</taxon>
        <taxon>Heligmosomidae</taxon>
        <taxon>Heligmosomoides</taxon>
    </lineage>
</organism>
<feature type="transmembrane region" description="Helical" evidence="5">
    <location>
        <begin position="65"/>
        <end position="87"/>
    </location>
</feature>
<dbReference type="PANTHER" id="PTHR23360">
    <property type="entry name" value="G-PROTEIN COUPLED RECEPTORS FAMILY 1 PROFILE DOMAIN-CONTAINING PROTEIN-RELATED"/>
    <property type="match status" value="1"/>
</dbReference>
<reference evidence="7" key="1">
    <citation type="submission" date="2019-09" db="UniProtKB">
        <authorList>
            <consortium name="WormBaseParasite"/>
        </authorList>
    </citation>
    <scope>IDENTIFICATION</scope>
</reference>